<evidence type="ECO:0000256" key="2">
    <source>
        <dbReference type="ARBA" id="ARBA00022475"/>
    </source>
</evidence>
<dbReference type="GO" id="GO:0016763">
    <property type="term" value="F:pentosyltransferase activity"/>
    <property type="evidence" value="ECO:0007669"/>
    <property type="project" value="TreeGrafter"/>
</dbReference>
<keyword evidence="7 8" id="KW-0472">Membrane</keyword>
<feature type="transmembrane region" description="Helical" evidence="8">
    <location>
        <begin position="197"/>
        <end position="214"/>
    </location>
</feature>
<evidence type="ECO:0000256" key="7">
    <source>
        <dbReference type="ARBA" id="ARBA00023136"/>
    </source>
</evidence>
<feature type="transmembrane region" description="Helical" evidence="8">
    <location>
        <begin position="91"/>
        <end position="114"/>
    </location>
</feature>
<protein>
    <submittedName>
        <fullName evidence="10">Dolichyl-phosphate-mannose-protein mannosyltransferase</fullName>
    </submittedName>
</protein>
<keyword evidence="4 10" id="KW-0808">Transferase</keyword>
<evidence type="ECO:0000259" key="9">
    <source>
        <dbReference type="Pfam" id="PF02366"/>
    </source>
</evidence>
<dbReference type="AlphaFoldDB" id="A0A1G7MYU9"/>
<evidence type="ECO:0000256" key="4">
    <source>
        <dbReference type="ARBA" id="ARBA00022679"/>
    </source>
</evidence>
<feature type="transmembrane region" description="Helical" evidence="8">
    <location>
        <begin position="137"/>
        <end position="161"/>
    </location>
</feature>
<sequence>MASRIRALLGRVRAQVADDLRSDPYLPFIVLLAGVLCSFWFWHRIPNFATRDEKSRLLDAMVPIGRMLADPSIETLQNSVEWSRVPFGPTLYLFGLALLPVLLVAVLVGDLWAFTELGYPDPEFGFYPAWHTTPEWIWTWSLVFVRLFNAAFAVGAVYLTYRLGTELRDRATGRLAALVLTLTFGFLTIAHEGGEDMPALFFFLLALYLLVRYVRAGDRTTFFAASAAGGVAIAFKLTAAPIVLLIGIGFVLRAWGTEEPTWSALFQPWLVVGGALLGLVAILAGYPTFLVGAVDPVLERLFGQSVARGNRVTGPTAPTWWWFLRGYFSGLGLPLFFASLVGVVASLATLRDRATYTPAYALTVLPLVIYLLLFSRWHDFRVHHLLPTFPLIALLVALSLIGLREREPDIGTAVIALLLVTTGIYAGVGVGGYASMPRDEATEWLQDNADGNATMEVYRRDFHDAAVPHDMRINHLFGPEDDAEAAAIVDCPEYIQLGYRDLLYLKNGTYYRNGRAQQEYFRELLSGEYSYRIVAEFGPRPPNFVPDRPTPGSLTDLFHVGLVPQTDQFADEQELAENQYTVILQRDGECGYGRFPPF</sequence>
<feature type="transmembrane region" description="Helical" evidence="8">
    <location>
        <begin position="354"/>
        <end position="373"/>
    </location>
</feature>
<keyword evidence="2" id="KW-1003">Cell membrane</keyword>
<accession>A0A1G7MYU9</accession>
<name>A0A1G7MYU9_9EURY</name>
<dbReference type="OrthoDB" id="239143at2157"/>
<evidence type="ECO:0000256" key="6">
    <source>
        <dbReference type="ARBA" id="ARBA00022989"/>
    </source>
</evidence>
<dbReference type="PANTHER" id="PTHR33908">
    <property type="entry name" value="MANNOSYLTRANSFERASE YKCB-RELATED"/>
    <property type="match status" value="1"/>
</dbReference>
<keyword evidence="3 10" id="KW-0328">Glycosyltransferase</keyword>
<gene>
    <name evidence="10" type="ORF">SAMN05216218_108118</name>
</gene>
<feature type="transmembrane region" description="Helical" evidence="8">
    <location>
        <begin position="385"/>
        <end position="404"/>
    </location>
</feature>
<evidence type="ECO:0000256" key="5">
    <source>
        <dbReference type="ARBA" id="ARBA00022692"/>
    </source>
</evidence>
<dbReference type="RefSeq" id="WP_092692322.1">
    <property type="nucleotide sequence ID" value="NZ_FNBK01000008.1"/>
</dbReference>
<feature type="transmembrane region" description="Helical" evidence="8">
    <location>
        <begin position="270"/>
        <end position="294"/>
    </location>
</feature>
<feature type="transmembrane region" description="Helical" evidence="8">
    <location>
        <begin position="327"/>
        <end position="348"/>
    </location>
</feature>
<evidence type="ECO:0000256" key="8">
    <source>
        <dbReference type="SAM" id="Phobius"/>
    </source>
</evidence>
<evidence type="ECO:0000256" key="1">
    <source>
        <dbReference type="ARBA" id="ARBA00004651"/>
    </source>
</evidence>
<dbReference type="GO" id="GO:0010041">
    <property type="term" value="P:response to iron(III) ion"/>
    <property type="evidence" value="ECO:0007669"/>
    <property type="project" value="TreeGrafter"/>
</dbReference>
<reference evidence="11" key="1">
    <citation type="submission" date="2016-10" db="EMBL/GenBank/DDBJ databases">
        <authorList>
            <person name="Varghese N."/>
            <person name="Submissions S."/>
        </authorList>
    </citation>
    <scope>NUCLEOTIDE SEQUENCE [LARGE SCALE GENOMIC DNA]</scope>
    <source>
        <strain evidence="11">IBRC-M 10760</strain>
    </source>
</reference>
<dbReference type="EMBL" id="FNBK01000008">
    <property type="protein sequence ID" value="SDF66973.1"/>
    <property type="molecule type" value="Genomic_DNA"/>
</dbReference>
<evidence type="ECO:0000256" key="3">
    <source>
        <dbReference type="ARBA" id="ARBA00022676"/>
    </source>
</evidence>
<proteinExistence type="predicted"/>
<comment type="subcellular location">
    <subcellularLocation>
        <location evidence="1">Cell membrane</location>
        <topology evidence="1">Multi-pass membrane protein</topology>
    </subcellularLocation>
</comment>
<feature type="transmembrane region" description="Helical" evidence="8">
    <location>
        <begin position="173"/>
        <end position="191"/>
    </location>
</feature>
<dbReference type="GO" id="GO:0008610">
    <property type="term" value="P:lipid biosynthetic process"/>
    <property type="evidence" value="ECO:0007669"/>
    <property type="project" value="UniProtKB-ARBA"/>
</dbReference>
<feature type="transmembrane region" description="Helical" evidence="8">
    <location>
        <begin position="25"/>
        <end position="42"/>
    </location>
</feature>
<dbReference type="Proteomes" id="UP000199076">
    <property type="component" value="Unassembled WGS sequence"/>
</dbReference>
<feature type="transmembrane region" description="Helical" evidence="8">
    <location>
        <begin position="221"/>
        <end position="250"/>
    </location>
</feature>
<organism evidence="10 11">
    <name type="scientific">Halorientalis regularis</name>
    <dbReference type="NCBI Taxonomy" id="660518"/>
    <lineage>
        <taxon>Archaea</taxon>
        <taxon>Methanobacteriati</taxon>
        <taxon>Methanobacteriota</taxon>
        <taxon>Stenosarchaea group</taxon>
        <taxon>Halobacteria</taxon>
        <taxon>Halobacteriales</taxon>
        <taxon>Haloarculaceae</taxon>
        <taxon>Halorientalis</taxon>
    </lineage>
</organism>
<dbReference type="PANTHER" id="PTHR33908:SF3">
    <property type="entry name" value="UNDECAPRENYL PHOSPHATE-ALPHA-4-AMINO-4-DEOXY-L-ARABINOSE ARABINOSYL TRANSFERASE"/>
    <property type="match status" value="1"/>
</dbReference>
<evidence type="ECO:0000313" key="11">
    <source>
        <dbReference type="Proteomes" id="UP000199076"/>
    </source>
</evidence>
<dbReference type="STRING" id="660518.SAMN05216218_108118"/>
<keyword evidence="6 8" id="KW-1133">Transmembrane helix</keyword>
<feature type="transmembrane region" description="Helical" evidence="8">
    <location>
        <begin position="410"/>
        <end position="428"/>
    </location>
</feature>
<feature type="domain" description="ArnT-like N-terminal" evidence="9">
    <location>
        <begin position="140"/>
        <end position="256"/>
    </location>
</feature>
<dbReference type="InterPro" id="IPR050297">
    <property type="entry name" value="LipidA_mod_glycosyltrf_83"/>
</dbReference>
<keyword evidence="5 8" id="KW-0812">Transmembrane</keyword>
<dbReference type="Pfam" id="PF02366">
    <property type="entry name" value="PMT"/>
    <property type="match status" value="1"/>
</dbReference>
<dbReference type="InterPro" id="IPR003342">
    <property type="entry name" value="ArnT-like_N"/>
</dbReference>
<keyword evidence="11" id="KW-1185">Reference proteome</keyword>
<dbReference type="GO" id="GO:0005886">
    <property type="term" value="C:plasma membrane"/>
    <property type="evidence" value="ECO:0007669"/>
    <property type="project" value="UniProtKB-SubCell"/>
</dbReference>
<evidence type="ECO:0000313" key="10">
    <source>
        <dbReference type="EMBL" id="SDF66973.1"/>
    </source>
</evidence>